<evidence type="ECO:0000256" key="3">
    <source>
        <dbReference type="ARBA" id="ARBA00022692"/>
    </source>
</evidence>
<dbReference type="Pfam" id="PF07690">
    <property type="entry name" value="MFS_1"/>
    <property type="match status" value="1"/>
</dbReference>
<keyword evidence="4 6" id="KW-1133">Transmembrane helix</keyword>
<dbReference type="GO" id="GO:0005886">
    <property type="term" value="C:plasma membrane"/>
    <property type="evidence" value="ECO:0007669"/>
    <property type="project" value="UniProtKB-SubCell"/>
</dbReference>
<keyword evidence="3 6" id="KW-0812">Transmembrane</keyword>
<name>A0A4P6F5R6_9BACL</name>
<dbReference type="GO" id="GO:0022857">
    <property type="term" value="F:transmembrane transporter activity"/>
    <property type="evidence" value="ECO:0007669"/>
    <property type="project" value="InterPro"/>
</dbReference>
<proteinExistence type="predicted"/>
<gene>
    <name evidence="7" type="ORF">ET464_15705</name>
</gene>
<dbReference type="CDD" id="cd06173">
    <property type="entry name" value="MFS_MefA_like"/>
    <property type="match status" value="1"/>
</dbReference>
<feature type="transmembrane region" description="Helical" evidence="6">
    <location>
        <begin position="262"/>
        <end position="280"/>
    </location>
</feature>
<dbReference type="PANTHER" id="PTHR23513:SF6">
    <property type="entry name" value="MAJOR FACILITATOR SUPERFAMILY ASSOCIATED DOMAIN-CONTAINING PROTEIN"/>
    <property type="match status" value="1"/>
</dbReference>
<dbReference type="InterPro" id="IPR036259">
    <property type="entry name" value="MFS_trans_sf"/>
</dbReference>
<dbReference type="SUPFAM" id="SSF103473">
    <property type="entry name" value="MFS general substrate transporter"/>
    <property type="match status" value="1"/>
</dbReference>
<evidence type="ECO:0000313" key="8">
    <source>
        <dbReference type="Proteomes" id="UP000293568"/>
    </source>
</evidence>
<feature type="transmembrane region" description="Helical" evidence="6">
    <location>
        <begin position="176"/>
        <end position="194"/>
    </location>
</feature>
<evidence type="ECO:0000313" key="7">
    <source>
        <dbReference type="EMBL" id="QAY68557.1"/>
    </source>
</evidence>
<evidence type="ECO:0000256" key="2">
    <source>
        <dbReference type="ARBA" id="ARBA00022475"/>
    </source>
</evidence>
<keyword evidence="8" id="KW-1185">Reference proteome</keyword>
<feature type="transmembrane region" description="Helical" evidence="6">
    <location>
        <begin position="12"/>
        <end position="34"/>
    </location>
</feature>
<organism evidence="7 8">
    <name type="scientific">Paenibacillus protaetiae</name>
    <dbReference type="NCBI Taxonomy" id="2509456"/>
    <lineage>
        <taxon>Bacteria</taxon>
        <taxon>Bacillati</taxon>
        <taxon>Bacillota</taxon>
        <taxon>Bacilli</taxon>
        <taxon>Bacillales</taxon>
        <taxon>Paenibacillaceae</taxon>
        <taxon>Paenibacillus</taxon>
    </lineage>
</organism>
<comment type="subcellular location">
    <subcellularLocation>
        <location evidence="1">Cell membrane</location>
        <topology evidence="1">Multi-pass membrane protein</topology>
    </subcellularLocation>
</comment>
<sequence>MPAAAATEQPLWRHSGFLILLATGGILAFGSKIYELALPLILYSLTHSSVNMAAMRGIEFLPNLLFAMFIGVIVDRVRKKIWSLWMTALQAAVLCALYACIAGGHPPMPALYAGGFLLMLFGYAANNARVGMVKHALPEELLLPANASFNFVSTLAGIAGPVLTGLLLMLPRMEDALVITAGLLTLSFVLLLFLRSEEQNPSRRRQDGFWRELKEGWIELWSNRVLWQMTIAVLFLNAASGMADTTVVFYAKDSLQLNNASLGIAMAAAGAGGLLGSLLVSRLRSRFRVGMLVTVSALLVAASYGLMAFSRSGFMLGCSLFINGLFEMISNVSIWTFRQESTPHRLIGRISGITGSLFKLAMPLAIYGAGWISQLAEPSLVFIAAAAINTLVFAGCRFSALWRAAR</sequence>
<reference evidence="7 8" key="1">
    <citation type="submission" date="2019-01" db="EMBL/GenBank/DDBJ databases">
        <title>Genome sequencing of strain FW100M-2.</title>
        <authorList>
            <person name="Heo J."/>
            <person name="Kim S.-J."/>
            <person name="Kim J.-S."/>
            <person name="Hong S.-B."/>
            <person name="Kwon S.-W."/>
        </authorList>
    </citation>
    <scope>NUCLEOTIDE SEQUENCE [LARGE SCALE GENOMIC DNA]</scope>
    <source>
        <strain evidence="7 8">FW100M-2</strain>
    </source>
</reference>
<evidence type="ECO:0000256" key="1">
    <source>
        <dbReference type="ARBA" id="ARBA00004651"/>
    </source>
</evidence>
<accession>A0A4P6F5R6</accession>
<evidence type="ECO:0000256" key="4">
    <source>
        <dbReference type="ARBA" id="ARBA00022989"/>
    </source>
</evidence>
<feature type="transmembrane region" description="Helical" evidence="6">
    <location>
        <begin position="313"/>
        <end position="334"/>
    </location>
</feature>
<dbReference type="Proteomes" id="UP000293568">
    <property type="component" value="Chromosome"/>
</dbReference>
<dbReference type="KEGG" id="pprt:ET464_15705"/>
<protein>
    <submittedName>
        <fullName evidence="7">MFS transporter</fullName>
    </submittedName>
</protein>
<feature type="transmembrane region" description="Helical" evidence="6">
    <location>
        <begin position="110"/>
        <end position="128"/>
    </location>
</feature>
<keyword evidence="5 6" id="KW-0472">Membrane</keyword>
<feature type="transmembrane region" description="Helical" evidence="6">
    <location>
        <begin position="380"/>
        <end position="402"/>
    </location>
</feature>
<feature type="transmembrane region" description="Helical" evidence="6">
    <location>
        <begin position="346"/>
        <end position="368"/>
    </location>
</feature>
<dbReference type="AlphaFoldDB" id="A0A4P6F5R6"/>
<dbReference type="OrthoDB" id="9775268at2"/>
<dbReference type="PANTHER" id="PTHR23513">
    <property type="entry name" value="INTEGRAL MEMBRANE EFFLUX PROTEIN-RELATED"/>
    <property type="match status" value="1"/>
</dbReference>
<evidence type="ECO:0000256" key="5">
    <source>
        <dbReference type="ARBA" id="ARBA00023136"/>
    </source>
</evidence>
<feature type="transmembrane region" description="Helical" evidence="6">
    <location>
        <begin position="54"/>
        <end position="74"/>
    </location>
</feature>
<dbReference type="InterPro" id="IPR011701">
    <property type="entry name" value="MFS"/>
</dbReference>
<keyword evidence="2" id="KW-1003">Cell membrane</keyword>
<feature type="transmembrane region" description="Helical" evidence="6">
    <location>
        <begin position="149"/>
        <end position="170"/>
    </location>
</feature>
<dbReference type="Gene3D" id="1.20.1250.20">
    <property type="entry name" value="MFS general substrate transporter like domains"/>
    <property type="match status" value="1"/>
</dbReference>
<feature type="transmembrane region" description="Helical" evidence="6">
    <location>
        <begin position="81"/>
        <end position="104"/>
    </location>
</feature>
<feature type="transmembrane region" description="Helical" evidence="6">
    <location>
        <begin position="287"/>
        <end position="307"/>
    </location>
</feature>
<dbReference type="EMBL" id="CP035492">
    <property type="protein sequence ID" value="QAY68557.1"/>
    <property type="molecule type" value="Genomic_DNA"/>
</dbReference>
<evidence type="ECO:0000256" key="6">
    <source>
        <dbReference type="SAM" id="Phobius"/>
    </source>
</evidence>
<feature type="transmembrane region" description="Helical" evidence="6">
    <location>
        <begin position="225"/>
        <end position="250"/>
    </location>
</feature>